<dbReference type="RefSeq" id="WP_387886311.1">
    <property type="nucleotide sequence ID" value="NZ_JBIAWJ010000005.1"/>
</dbReference>
<feature type="compositionally biased region" description="Polar residues" evidence="3">
    <location>
        <begin position="895"/>
        <end position="909"/>
    </location>
</feature>
<feature type="compositionally biased region" description="Low complexity" evidence="3">
    <location>
        <begin position="785"/>
        <end position="801"/>
    </location>
</feature>
<sequence>MSDKVPVAHSDNDYWEVAVKVLTGYPMPQRSTLFDSLIGNDDIPLMRVEFSDHNGEPSNAIVDAVDDLEWRSENSGWRISNTDFVVPFYSGKHGPISSASVGTKVVMKKARITMLGTTSTDAPPAGGVVVGGKFKSGLGKDFEGQSKDTEWSNEALSQYSYGGGKALEQLLNTGNTLNFRWNNLGVKDGDAVDLDSFFRAADAFDRAAQFFRMRHQELQDMEFDLGKEEASWKGQAAGVFRDMIHGLVRNYDSYSEQFPTSGDVKSKYGDDLRNFRTQVENAARNLYNTWDSWQLLTGNPLRWLHDVLLEVTDYVWDNNITKVRYYETYGQYGYAIGGNHKVKYEGFRGDHPDYGPLEEKSTWKKIGEEAIRRWQNTVIERLGEFGKRALVDVENAFNDQTFPKKIDTVTTSLSDEFSKDQAEREKADLEKEKEEQERELEEKEREQEEKEAEAERKAEEKEREWEEKQAEAERKQEEKEKEYEQKQAEAEAKAAEKEAEQEQKQAEAEQRAEQKQAEAEAKQAEKEAEQEQKQAEAEQRAEQKQAEAEAKAAEKEAEQEQKQAEAEQRAEQQANEQQARQEQLQAEQEQKQAEAEQRAEEQQAKAEQRAEEQQQQQILATNQARADNERQQKEQERKQAEAEQRAEEKQAEAEAKQAEKEAEQEQKQAEAERKAEEKQAEQEAKAEEQQKQAEEQRIKTEAEYEEKQAEQERKAEERQAEQEARQEQLQAEQEAKAEEQQRKAEEKQAEQEAKQEQRQAEQDARVEEQQARQEQLQKEAEQRAEQQAGEQQARQEQLQGEAEQRQREYEERQAQQMADAQNRYDEQQQAARDLGLGGEREIRDPVLDSLNSLPDYGGGQELVGSGAGTTTLNPDGSVTQDYPDGSHRTIELPSGDTTTVLPDGSTTIDTLRPGETVTNPDGSTTTLNRDGRLTTEFPDGSSSVLDPDKGSVTYHQPDGSSVTTPIDRGQTLPSDLGGGTSDRTAYSSPYDGSGYGYEEELYDDTPYSSSPSGNGSGSGGGGGMPMLPPGTRMNGMTTGGPNDAERVRGSFDDSQVVTQRATNPASRNGSSYEQEIPVAQRGSTATSSAGMPFYPPMGGGGAPGQQQTESSDRDRASWVPEDEDVWGTDEGGAPAVIGR</sequence>
<gene>
    <name evidence="4" type="ORF">ACFY1D_13725</name>
</gene>
<proteinExistence type="predicted"/>
<dbReference type="Proteomes" id="UP001602058">
    <property type="component" value="Unassembled WGS sequence"/>
</dbReference>
<keyword evidence="1" id="KW-0433">Leucine-rich repeat</keyword>
<evidence type="ECO:0000313" key="5">
    <source>
        <dbReference type="Proteomes" id="UP001602058"/>
    </source>
</evidence>
<feature type="compositionally biased region" description="Polar residues" evidence="3">
    <location>
        <begin position="1052"/>
        <end position="1073"/>
    </location>
</feature>
<feature type="compositionally biased region" description="Polar residues" evidence="3">
    <location>
        <begin position="916"/>
        <end position="928"/>
    </location>
</feature>
<feature type="compositionally biased region" description="Low complexity" evidence="3">
    <location>
        <begin position="571"/>
        <end position="587"/>
    </location>
</feature>
<keyword evidence="2" id="KW-0677">Repeat</keyword>
<feature type="compositionally biased region" description="Basic and acidic residues" evidence="3">
    <location>
        <begin position="416"/>
        <end position="570"/>
    </location>
</feature>
<feature type="compositionally biased region" description="Polar residues" evidence="3">
    <location>
        <begin position="868"/>
        <end position="880"/>
    </location>
</feature>
<organism evidence="4 5">
    <name type="scientific">Streptomyces bluensis</name>
    <dbReference type="NCBI Taxonomy" id="33897"/>
    <lineage>
        <taxon>Bacteria</taxon>
        <taxon>Bacillati</taxon>
        <taxon>Actinomycetota</taxon>
        <taxon>Actinomycetes</taxon>
        <taxon>Kitasatosporales</taxon>
        <taxon>Streptomycetaceae</taxon>
        <taxon>Streptomyces</taxon>
    </lineage>
</organism>
<feature type="compositionally biased region" description="Basic and acidic residues" evidence="3">
    <location>
        <begin position="626"/>
        <end position="726"/>
    </location>
</feature>
<accession>A0ABW6UIS3</accession>
<feature type="compositionally biased region" description="Gly residues" evidence="3">
    <location>
        <begin position="856"/>
        <end position="867"/>
    </location>
</feature>
<reference evidence="4 5" key="1">
    <citation type="submission" date="2024-10" db="EMBL/GenBank/DDBJ databases">
        <title>The Natural Products Discovery Center: Release of the First 8490 Sequenced Strains for Exploring Actinobacteria Biosynthetic Diversity.</title>
        <authorList>
            <person name="Kalkreuter E."/>
            <person name="Kautsar S.A."/>
            <person name="Yang D."/>
            <person name="Bader C.D."/>
            <person name="Teijaro C.N."/>
            <person name="Fluegel L."/>
            <person name="Davis C.M."/>
            <person name="Simpson J.R."/>
            <person name="Lauterbach L."/>
            <person name="Steele A.D."/>
            <person name="Gui C."/>
            <person name="Meng S."/>
            <person name="Li G."/>
            <person name="Viehrig K."/>
            <person name="Ye F."/>
            <person name="Su P."/>
            <person name="Kiefer A.F."/>
            <person name="Nichols A."/>
            <person name="Cepeda A.J."/>
            <person name="Yan W."/>
            <person name="Fan B."/>
            <person name="Jiang Y."/>
            <person name="Adhikari A."/>
            <person name="Zheng C.-J."/>
            <person name="Schuster L."/>
            <person name="Cowan T.M."/>
            <person name="Smanski M.J."/>
            <person name="Chevrette M.G."/>
            <person name="De Carvalho L.P.S."/>
            <person name="Shen B."/>
        </authorList>
    </citation>
    <scope>NUCLEOTIDE SEQUENCE [LARGE SCALE GENOMIC DNA]</scope>
    <source>
        <strain evidence="4 5">NPDC001390</strain>
    </source>
</reference>
<dbReference type="PANTHER" id="PTHR45973">
    <property type="entry name" value="PROTEIN PHOSPHATASE 1 REGULATORY SUBUNIT SDS22-RELATED"/>
    <property type="match status" value="1"/>
</dbReference>
<dbReference type="NCBIfam" id="NF038047">
    <property type="entry name" value="not_Tcp10"/>
    <property type="match status" value="1"/>
</dbReference>
<name>A0ABW6UIS3_9ACTN</name>
<protein>
    <submittedName>
        <fullName evidence="4">AAWKG family protein</fullName>
    </submittedName>
</protein>
<dbReference type="EMBL" id="JBIAWJ010000005">
    <property type="protein sequence ID" value="MFF4522484.1"/>
    <property type="molecule type" value="Genomic_DNA"/>
</dbReference>
<evidence type="ECO:0000256" key="2">
    <source>
        <dbReference type="ARBA" id="ARBA00022737"/>
    </source>
</evidence>
<keyword evidence="5" id="KW-1185">Reference proteome</keyword>
<evidence type="ECO:0000256" key="3">
    <source>
        <dbReference type="SAM" id="MobiDB-lite"/>
    </source>
</evidence>
<dbReference type="PANTHER" id="PTHR45973:SF9">
    <property type="entry name" value="LEUCINE-RICH REPEAT-CONTAINING PROTEIN 46"/>
    <property type="match status" value="1"/>
</dbReference>
<evidence type="ECO:0000313" key="4">
    <source>
        <dbReference type="EMBL" id="MFF4522484.1"/>
    </source>
</evidence>
<evidence type="ECO:0000256" key="1">
    <source>
        <dbReference type="ARBA" id="ARBA00022614"/>
    </source>
</evidence>
<dbReference type="InterPro" id="IPR047002">
    <property type="entry name" value="Tcp10_C_sf"/>
</dbReference>
<feature type="compositionally biased region" description="Gly residues" evidence="3">
    <location>
        <begin position="1014"/>
        <end position="1024"/>
    </location>
</feature>
<dbReference type="InterPro" id="IPR050576">
    <property type="entry name" value="Cilia_flagella_integrity"/>
</dbReference>
<feature type="compositionally biased region" description="Basic and acidic residues" evidence="3">
    <location>
        <begin position="802"/>
        <end position="813"/>
    </location>
</feature>
<feature type="region of interest" description="Disordered" evidence="3">
    <location>
        <begin position="410"/>
        <end position="1139"/>
    </location>
</feature>
<dbReference type="Gene3D" id="2.60.450.20">
    <property type="match status" value="1"/>
</dbReference>
<feature type="compositionally biased region" description="Basic and acidic residues" evidence="3">
    <location>
        <begin position="588"/>
        <end position="612"/>
    </location>
</feature>
<comment type="caution">
    <text evidence="4">The sequence shown here is derived from an EMBL/GenBank/DDBJ whole genome shotgun (WGS) entry which is preliminary data.</text>
</comment>
<feature type="compositionally biased region" description="Basic and acidic residues" evidence="3">
    <location>
        <begin position="733"/>
        <end position="784"/>
    </location>
</feature>